<name>B4HBW8_DROPE</name>
<sequence length="198" mass="21901">MSIHHNNNDLLELHCVRGGRLCTGGVKILTSQLQAAIITAPEAKALEPIALDRAVVCEEALDAVKTLPEFHGTQEQNVSWCQAAKAAYTLYEGYKVPPTNFRRQQGSNAGPLATTTIDNGHQQGAFKRPAGSQRFSDQRRPRVNHLAQEDPDQHEQQYEQLAQEAVTEIDEENDAGYDSDTVNFFEEESPAAVRSTNQ</sequence>
<evidence type="ECO:0000313" key="3">
    <source>
        <dbReference type="Proteomes" id="UP000008744"/>
    </source>
</evidence>
<feature type="region of interest" description="Disordered" evidence="1">
    <location>
        <begin position="103"/>
        <end position="142"/>
    </location>
</feature>
<organism evidence="3">
    <name type="scientific">Drosophila persimilis</name>
    <name type="common">Fruit fly</name>
    <dbReference type="NCBI Taxonomy" id="7234"/>
    <lineage>
        <taxon>Eukaryota</taxon>
        <taxon>Metazoa</taxon>
        <taxon>Ecdysozoa</taxon>
        <taxon>Arthropoda</taxon>
        <taxon>Hexapoda</taxon>
        <taxon>Insecta</taxon>
        <taxon>Pterygota</taxon>
        <taxon>Neoptera</taxon>
        <taxon>Endopterygota</taxon>
        <taxon>Diptera</taxon>
        <taxon>Brachycera</taxon>
        <taxon>Muscomorpha</taxon>
        <taxon>Ephydroidea</taxon>
        <taxon>Drosophilidae</taxon>
        <taxon>Drosophila</taxon>
        <taxon>Sophophora</taxon>
    </lineage>
</organism>
<feature type="compositionally biased region" description="Acidic residues" evidence="1">
    <location>
        <begin position="168"/>
        <end position="177"/>
    </location>
</feature>
<reference evidence="2 3" key="1">
    <citation type="journal article" date="2007" name="Nature">
        <title>Evolution of genes and genomes on the Drosophila phylogeny.</title>
        <authorList>
            <consortium name="Drosophila 12 Genomes Consortium"/>
            <person name="Clark A.G."/>
            <person name="Eisen M.B."/>
            <person name="Smith D.R."/>
            <person name="Bergman C.M."/>
            <person name="Oliver B."/>
            <person name="Markow T.A."/>
            <person name="Kaufman T.C."/>
            <person name="Kellis M."/>
            <person name="Gelbart W."/>
            <person name="Iyer V.N."/>
            <person name="Pollard D.A."/>
            <person name="Sackton T.B."/>
            <person name="Larracuente A.M."/>
            <person name="Singh N.D."/>
            <person name="Abad J.P."/>
            <person name="Abt D.N."/>
            <person name="Adryan B."/>
            <person name="Aguade M."/>
            <person name="Akashi H."/>
            <person name="Anderson W.W."/>
            <person name="Aquadro C.F."/>
            <person name="Ardell D.H."/>
            <person name="Arguello R."/>
            <person name="Artieri C.G."/>
            <person name="Barbash D.A."/>
            <person name="Barker D."/>
            <person name="Barsanti P."/>
            <person name="Batterham P."/>
            <person name="Batzoglou S."/>
            <person name="Begun D."/>
            <person name="Bhutkar A."/>
            <person name="Blanco E."/>
            <person name="Bosak S.A."/>
            <person name="Bradley R.K."/>
            <person name="Brand A.D."/>
            <person name="Brent M.R."/>
            <person name="Brooks A.N."/>
            <person name="Brown R.H."/>
            <person name="Butlin R.K."/>
            <person name="Caggese C."/>
            <person name="Calvi B.R."/>
            <person name="Bernardo de Carvalho A."/>
            <person name="Caspi A."/>
            <person name="Castrezana S."/>
            <person name="Celniker S.E."/>
            <person name="Chang J.L."/>
            <person name="Chapple C."/>
            <person name="Chatterji S."/>
            <person name="Chinwalla A."/>
            <person name="Civetta A."/>
            <person name="Clifton S.W."/>
            <person name="Comeron J.M."/>
            <person name="Costello J.C."/>
            <person name="Coyne J.A."/>
            <person name="Daub J."/>
            <person name="David R.G."/>
            <person name="Delcher A.L."/>
            <person name="Delehaunty K."/>
            <person name="Do C.B."/>
            <person name="Ebling H."/>
            <person name="Edwards K."/>
            <person name="Eickbush T."/>
            <person name="Evans J.D."/>
            <person name="Filipski A."/>
            <person name="Findeiss S."/>
            <person name="Freyhult E."/>
            <person name="Fulton L."/>
            <person name="Fulton R."/>
            <person name="Garcia A.C."/>
            <person name="Gardiner A."/>
            <person name="Garfield D.A."/>
            <person name="Garvin B.E."/>
            <person name="Gibson G."/>
            <person name="Gilbert D."/>
            <person name="Gnerre S."/>
            <person name="Godfrey J."/>
            <person name="Good R."/>
            <person name="Gotea V."/>
            <person name="Gravely B."/>
            <person name="Greenberg A.J."/>
            <person name="Griffiths-Jones S."/>
            <person name="Gross S."/>
            <person name="Guigo R."/>
            <person name="Gustafson E.A."/>
            <person name="Haerty W."/>
            <person name="Hahn M.W."/>
            <person name="Halligan D.L."/>
            <person name="Halpern A.L."/>
            <person name="Halter G.M."/>
            <person name="Han M.V."/>
            <person name="Heger A."/>
            <person name="Hillier L."/>
            <person name="Hinrichs A.S."/>
            <person name="Holmes I."/>
            <person name="Hoskins R.A."/>
            <person name="Hubisz M.J."/>
            <person name="Hultmark D."/>
            <person name="Huntley M.A."/>
            <person name="Jaffe D.B."/>
            <person name="Jagadeeshan S."/>
            <person name="Jeck W.R."/>
            <person name="Johnson J."/>
            <person name="Jones C.D."/>
            <person name="Jordan W.C."/>
            <person name="Karpen G.H."/>
            <person name="Kataoka E."/>
            <person name="Keightley P.D."/>
            <person name="Kheradpour P."/>
            <person name="Kirkness E.F."/>
            <person name="Koerich L.B."/>
            <person name="Kristiansen K."/>
            <person name="Kudrna D."/>
            <person name="Kulathinal R.J."/>
            <person name="Kumar S."/>
            <person name="Kwok R."/>
            <person name="Lander E."/>
            <person name="Langley C.H."/>
            <person name="Lapoint R."/>
            <person name="Lazzaro B.P."/>
            <person name="Lee S.J."/>
            <person name="Levesque L."/>
            <person name="Li R."/>
            <person name="Lin C.F."/>
            <person name="Lin M.F."/>
            <person name="Lindblad-Toh K."/>
            <person name="Llopart A."/>
            <person name="Long M."/>
            <person name="Low L."/>
            <person name="Lozovsky E."/>
            <person name="Lu J."/>
            <person name="Luo M."/>
            <person name="Machado C.A."/>
            <person name="Makalowski W."/>
            <person name="Marzo M."/>
            <person name="Matsuda M."/>
            <person name="Matzkin L."/>
            <person name="McAllister B."/>
            <person name="McBride C.S."/>
            <person name="McKernan B."/>
            <person name="McKernan K."/>
            <person name="Mendez-Lago M."/>
            <person name="Minx P."/>
            <person name="Mollenhauer M.U."/>
            <person name="Montooth K."/>
            <person name="Mount S.M."/>
            <person name="Mu X."/>
            <person name="Myers E."/>
            <person name="Negre B."/>
            <person name="Newfeld S."/>
            <person name="Nielsen R."/>
            <person name="Noor M.A."/>
            <person name="O'Grady P."/>
            <person name="Pachter L."/>
            <person name="Papaceit M."/>
            <person name="Parisi M.J."/>
            <person name="Parisi M."/>
            <person name="Parts L."/>
            <person name="Pedersen J.S."/>
            <person name="Pesole G."/>
            <person name="Phillippy A.M."/>
            <person name="Ponting C.P."/>
            <person name="Pop M."/>
            <person name="Porcelli D."/>
            <person name="Powell J.R."/>
            <person name="Prohaska S."/>
            <person name="Pruitt K."/>
            <person name="Puig M."/>
            <person name="Quesneville H."/>
            <person name="Ram K.R."/>
            <person name="Rand D."/>
            <person name="Rasmussen M.D."/>
            <person name="Reed L.K."/>
            <person name="Reenan R."/>
            <person name="Reily A."/>
            <person name="Remington K.A."/>
            <person name="Rieger T.T."/>
            <person name="Ritchie M.G."/>
            <person name="Robin C."/>
            <person name="Rogers Y.H."/>
            <person name="Rohde C."/>
            <person name="Rozas J."/>
            <person name="Rubenfield M.J."/>
            <person name="Ruiz A."/>
            <person name="Russo S."/>
            <person name="Salzberg S.L."/>
            <person name="Sanchez-Gracia A."/>
            <person name="Saranga D.J."/>
            <person name="Sato H."/>
            <person name="Schaeffer S.W."/>
            <person name="Schatz M.C."/>
            <person name="Schlenke T."/>
            <person name="Schwartz R."/>
            <person name="Segarra C."/>
            <person name="Singh R.S."/>
            <person name="Sirot L."/>
            <person name="Sirota M."/>
            <person name="Sisneros N.B."/>
            <person name="Smith C.D."/>
            <person name="Smith T.F."/>
            <person name="Spieth J."/>
            <person name="Stage D.E."/>
            <person name="Stark A."/>
            <person name="Stephan W."/>
            <person name="Strausberg R.L."/>
            <person name="Strempel S."/>
            <person name="Sturgill D."/>
            <person name="Sutton G."/>
            <person name="Sutton G.G."/>
            <person name="Tao W."/>
            <person name="Teichmann S."/>
            <person name="Tobari Y.N."/>
            <person name="Tomimura Y."/>
            <person name="Tsolas J.M."/>
            <person name="Valente V.L."/>
            <person name="Venter E."/>
            <person name="Venter J.C."/>
            <person name="Vicario S."/>
            <person name="Vieira F.G."/>
            <person name="Vilella A.J."/>
            <person name="Villasante A."/>
            <person name="Walenz B."/>
            <person name="Wang J."/>
            <person name="Wasserman M."/>
            <person name="Watts T."/>
            <person name="Wilson D."/>
            <person name="Wilson R.K."/>
            <person name="Wing R.A."/>
            <person name="Wolfner M.F."/>
            <person name="Wong A."/>
            <person name="Wong G.K."/>
            <person name="Wu C.I."/>
            <person name="Wu G."/>
            <person name="Yamamoto D."/>
            <person name="Yang H.P."/>
            <person name="Yang S.P."/>
            <person name="Yorke J.A."/>
            <person name="Yoshida K."/>
            <person name="Zdobnov E."/>
            <person name="Zhang P."/>
            <person name="Zhang Y."/>
            <person name="Zimin A.V."/>
            <person name="Baldwin J."/>
            <person name="Abdouelleil A."/>
            <person name="Abdulkadir J."/>
            <person name="Abebe A."/>
            <person name="Abera B."/>
            <person name="Abreu J."/>
            <person name="Acer S.C."/>
            <person name="Aftuck L."/>
            <person name="Alexander A."/>
            <person name="An P."/>
            <person name="Anderson E."/>
            <person name="Anderson S."/>
            <person name="Arachi H."/>
            <person name="Azer M."/>
            <person name="Bachantsang P."/>
            <person name="Barry A."/>
            <person name="Bayul T."/>
            <person name="Berlin A."/>
            <person name="Bessette D."/>
            <person name="Bloom T."/>
            <person name="Blye J."/>
            <person name="Boguslavskiy L."/>
            <person name="Bonnet C."/>
            <person name="Boukhgalter B."/>
            <person name="Bourzgui I."/>
            <person name="Brown A."/>
            <person name="Cahill P."/>
            <person name="Channer S."/>
            <person name="Cheshatsang Y."/>
            <person name="Chuda L."/>
            <person name="Citroen M."/>
            <person name="Collymore A."/>
            <person name="Cooke P."/>
            <person name="Costello M."/>
            <person name="D'Aco K."/>
            <person name="Daza R."/>
            <person name="De Haan G."/>
            <person name="DeGray S."/>
            <person name="DeMaso C."/>
            <person name="Dhargay N."/>
            <person name="Dooley K."/>
            <person name="Dooley E."/>
            <person name="Doricent M."/>
            <person name="Dorje P."/>
            <person name="Dorjee K."/>
            <person name="Dupes A."/>
            <person name="Elong R."/>
            <person name="Falk J."/>
            <person name="Farina A."/>
            <person name="Faro S."/>
            <person name="Ferguson D."/>
            <person name="Fisher S."/>
            <person name="Foley C.D."/>
            <person name="Franke A."/>
            <person name="Friedrich D."/>
            <person name="Gadbois L."/>
            <person name="Gearin G."/>
            <person name="Gearin C.R."/>
            <person name="Giannoukos G."/>
            <person name="Goode T."/>
            <person name="Graham J."/>
            <person name="Grandbois E."/>
            <person name="Grewal S."/>
            <person name="Gyaltsen K."/>
            <person name="Hafez N."/>
            <person name="Hagos B."/>
            <person name="Hall J."/>
            <person name="Henson C."/>
            <person name="Hollinger A."/>
            <person name="Honan T."/>
            <person name="Huard M.D."/>
            <person name="Hughes L."/>
            <person name="Hurhula B."/>
            <person name="Husby M.E."/>
            <person name="Kamat A."/>
            <person name="Kanga B."/>
            <person name="Kashin S."/>
            <person name="Khazanovich D."/>
            <person name="Kisner P."/>
            <person name="Lance K."/>
            <person name="Lara M."/>
            <person name="Lee W."/>
            <person name="Lennon N."/>
            <person name="Letendre F."/>
            <person name="LeVine R."/>
            <person name="Lipovsky A."/>
            <person name="Liu X."/>
            <person name="Liu J."/>
            <person name="Liu S."/>
            <person name="Lokyitsang T."/>
            <person name="Lokyitsang Y."/>
            <person name="Lubonja R."/>
            <person name="Lui A."/>
            <person name="MacDonald P."/>
            <person name="Magnisalis V."/>
            <person name="Maru K."/>
            <person name="Matthews C."/>
            <person name="McCusker W."/>
            <person name="McDonough S."/>
            <person name="Mehta T."/>
            <person name="Meldrim J."/>
            <person name="Meneus L."/>
            <person name="Mihai O."/>
            <person name="Mihalev A."/>
            <person name="Mihova T."/>
            <person name="Mittelman R."/>
            <person name="Mlenga V."/>
            <person name="Montmayeur A."/>
            <person name="Mulrain L."/>
            <person name="Navidi A."/>
            <person name="Naylor J."/>
            <person name="Negash T."/>
            <person name="Nguyen T."/>
            <person name="Nguyen N."/>
            <person name="Nicol R."/>
            <person name="Norbu C."/>
            <person name="Norbu N."/>
            <person name="Novod N."/>
            <person name="O'Neill B."/>
            <person name="Osman S."/>
            <person name="Markiewicz E."/>
            <person name="Oyono O.L."/>
            <person name="Patti C."/>
            <person name="Phunkhang P."/>
            <person name="Pierre F."/>
            <person name="Priest M."/>
            <person name="Raghuraman S."/>
            <person name="Rege F."/>
            <person name="Reyes R."/>
            <person name="Rise C."/>
            <person name="Rogov P."/>
            <person name="Ross K."/>
            <person name="Ryan E."/>
            <person name="Settipalli S."/>
            <person name="Shea T."/>
            <person name="Sherpa N."/>
            <person name="Shi L."/>
            <person name="Shih D."/>
            <person name="Sparrow T."/>
            <person name="Spaulding J."/>
            <person name="Stalker J."/>
            <person name="Stange-Thomann N."/>
            <person name="Stavropoulos S."/>
            <person name="Stone C."/>
            <person name="Strader C."/>
            <person name="Tesfaye S."/>
            <person name="Thomson T."/>
            <person name="Thoulutsang Y."/>
            <person name="Thoulutsang D."/>
            <person name="Topham K."/>
            <person name="Topping I."/>
            <person name="Tsamla T."/>
            <person name="Vassiliev H."/>
            <person name="Vo A."/>
            <person name="Wangchuk T."/>
            <person name="Wangdi T."/>
            <person name="Weiand M."/>
            <person name="Wilkinson J."/>
            <person name="Wilson A."/>
            <person name="Yadav S."/>
            <person name="Young G."/>
            <person name="Yu Q."/>
            <person name="Zembek L."/>
            <person name="Zhong D."/>
            <person name="Zimmer A."/>
            <person name="Zwirko Z."/>
            <person name="Jaffe D.B."/>
            <person name="Alvarez P."/>
            <person name="Brockman W."/>
            <person name="Butler J."/>
            <person name="Chin C."/>
            <person name="Gnerre S."/>
            <person name="Grabherr M."/>
            <person name="Kleber M."/>
            <person name="Mauceli E."/>
            <person name="MacCallum I."/>
        </authorList>
    </citation>
    <scope>NUCLEOTIDE SEQUENCE [LARGE SCALE GENOMIC DNA]</scope>
    <source>
        <strain evidence="3">MSH-3 / Tucson 14011-0111.49</strain>
    </source>
</reference>
<gene>
    <name evidence="2" type="primary">Dper\GL20431</name>
    <name evidence="2" type="ORF">Dper_GL20431</name>
</gene>
<protein>
    <submittedName>
        <fullName evidence="2">GL20431</fullName>
    </submittedName>
</protein>
<evidence type="ECO:0000313" key="2">
    <source>
        <dbReference type="EMBL" id="EDW39961.1"/>
    </source>
</evidence>
<dbReference type="HOGENOM" id="CLU_1379432_0_0_1"/>
<accession>B4HBW8</accession>
<feature type="region of interest" description="Disordered" evidence="1">
    <location>
        <begin position="168"/>
        <end position="198"/>
    </location>
</feature>
<dbReference type="Proteomes" id="UP000008744">
    <property type="component" value="Unassembled WGS sequence"/>
</dbReference>
<proteinExistence type="predicted"/>
<dbReference type="EMBL" id="CH479269">
    <property type="protein sequence ID" value="EDW39961.1"/>
    <property type="molecule type" value="Genomic_DNA"/>
</dbReference>
<dbReference type="AlphaFoldDB" id="B4HBW8"/>
<evidence type="ECO:0000256" key="1">
    <source>
        <dbReference type="SAM" id="MobiDB-lite"/>
    </source>
</evidence>
<keyword evidence="3" id="KW-1185">Reference proteome</keyword>
<feature type="compositionally biased region" description="Polar residues" evidence="1">
    <location>
        <begin position="103"/>
        <end position="122"/>
    </location>
</feature>